<sequence length="30" mass="3422">MVTDKIDDIIKNQFDKTLDGTNFSSLGELY</sequence>
<dbReference type="AlphaFoldDB" id="X1PWB4"/>
<reference evidence="1" key="1">
    <citation type="journal article" date="2014" name="Front. Microbiol.">
        <title>High frequency of phylogenetically diverse reductive dehalogenase-homologous genes in deep subseafloor sedimentary metagenomes.</title>
        <authorList>
            <person name="Kawai M."/>
            <person name="Futagami T."/>
            <person name="Toyoda A."/>
            <person name="Takaki Y."/>
            <person name="Nishi S."/>
            <person name="Hori S."/>
            <person name="Arai W."/>
            <person name="Tsubouchi T."/>
            <person name="Morono Y."/>
            <person name="Uchiyama I."/>
            <person name="Ito T."/>
            <person name="Fujiyama A."/>
            <person name="Inagaki F."/>
            <person name="Takami H."/>
        </authorList>
    </citation>
    <scope>NUCLEOTIDE SEQUENCE</scope>
    <source>
        <strain evidence="1">Expedition CK06-06</strain>
    </source>
</reference>
<dbReference type="EMBL" id="BARW01002832">
    <property type="protein sequence ID" value="GAI60557.1"/>
    <property type="molecule type" value="Genomic_DNA"/>
</dbReference>
<protein>
    <submittedName>
        <fullName evidence="1">Uncharacterized protein</fullName>
    </submittedName>
</protein>
<feature type="non-terminal residue" evidence="1">
    <location>
        <position position="30"/>
    </location>
</feature>
<accession>X1PWB4</accession>
<gene>
    <name evidence="1" type="ORF">S12H4_07616</name>
</gene>
<evidence type="ECO:0000313" key="1">
    <source>
        <dbReference type="EMBL" id="GAI60557.1"/>
    </source>
</evidence>
<proteinExistence type="predicted"/>
<comment type="caution">
    <text evidence="1">The sequence shown here is derived from an EMBL/GenBank/DDBJ whole genome shotgun (WGS) entry which is preliminary data.</text>
</comment>
<name>X1PWB4_9ZZZZ</name>
<organism evidence="1">
    <name type="scientific">marine sediment metagenome</name>
    <dbReference type="NCBI Taxonomy" id="412755"/>
    <lineage>
        <taxon>unclassified sequences</taxon>
        <taxon>metagenomes</taxon>
        <taxon>ecological metagenomes</taxon>
    </lineage>
</organism>